<proteinExistence type="predicted"/>
<name>A0AAE9JUL2_CAEBR</name>
<keyword evidence="2" id="KW-1185">Reference proteome</keyword>
<reference evidence="1 2" key="1">
    <citation type="submission" date="2022-04" db="EMBL/GenBank/DDBJ databases">
        <title>Chromosome-level reference genomes for two strains of Caenorhabditis briggsae: an improved platform for comparative genomics.</title>
        <authorList>
            <person name="Stevens L."/>
            <person name="Andersen E."/>
        </authorList>
    </citation>
    <scope>NUCLEOTIDE SEQUENCE [LARGE SCALE GENOMIC DNA]</scope>
    <source>
        <strain evidence="1">VX34</strain>
        <tissue evidence="1">Whole-organism</tissue>
    </source>
</reference>
<organism evidence="1 2">
    <name type="scientific">Caenorhabditis briggsae</name>
    <dbReference type="NCBI Taxonomy" id="6238"/>
    <lineage>
        <taxon>Eukaryota</taxon>
        <taxon>Metazoa</taxon>
        <taxon>Ecdysozoa</taxon>
        <taxon>Nematoda</taxon>
        <taxon>Chromadorea</taxon>
        <taxon>Rhabditida</taxon>
        <taxon>Rhabditina</taxon>
        <taxon>Rhabditomorpha</taxon>
        <taxon>Rhabditoidea</taxon>
        <taxon>Rhabditidae</taxon>
        <taxon>Peloderinae</taxon>
        <taxon>Caenorhabditis</taxon>
    </lineage>
</organism>
<sequence>MCPERFFFNQDLQEHSPVWSLGFSSSTDQYLICIATTHSVSICRALNTGFRLTTSHWVTTSGGHQTQLNSSFDDTIAATLETHGLIWARRGQDMKMGTDIKKAFGLKNIMKGMWTGSWALQQRFIGFYWQWQVEWNNEERSTNLWKTKTGPVS</sequence>
<evidence type="ECO:0000313" key="1">
    <source>
        <dbReference type="EMBL" id="UMM43085.1"/>
    </source>
</evidence>
<protein>
    <submittedName>
        <fullName evidence="1">Uncharacterized protein</fullName>
    </submittedName>
</protein>
<gene>
    <name evidence="1" type="ORF">L5515_018691</name>
</gene>
<evidence type="ECO:0000313" key="2">
    <source>
        <dbReference type="Proteomes" id="UP000829354"/>
    </source>
</evidence>
<accession>A0AAE9JUL2</accession>
<dbReference type="AlphaFoldDB" id="A0AAE9JUL2"/>
<dbReference type="EMBL" id="CP092625">
    <property type="protein sequence ID" value="UMM43085.1"/>
    <property type="molecule type" value="Genomic_DNA"/>
</dbReference>
<dbReference type="Proteomes" id="UP000829354">
    <property type="component" value="Chromosome X"/>
</dbReference>